<dbReference type="EMBL" id="JAOTOJ010000003">
    <property type="protein sequence ID" value="KAK9402981.1"/>
    <property type="molecule type" value="Genomic_DNA"/>
</dbReference>
<evidence type="ECO:0000313" key="2">
    <source>
        <dbReference type="Proteomes" id="UP001474421"/>
    </source>
</evidence>
<dbReference type="Proteomes" id="UP001474421">
    <property type="component" value="Unassembled WGS sequence"/>
</dbReference>
<proteinExistence type="predicted"/>
<evidence type="ECO:0000313" key="1">
    <source>
        <dbReference type="EMBL" id="KAK9402981.1"/>
    </source>
</evidence>
<comment type="caution">
    <text evidence="1">The sequence shown here is derived from an EMBL/GenBank/DDBJ whole genome shotgun (WGS) entry which is preliminary data.</text>
</comment>
<keyword evidence="2" id="KW-1185">Reference proteome</keyword>
<reference evidence="1 2" key="1">
    <citation type="journal article" date="2024" name="Proc. Natl. Acad. Sci. U.S.A.">
        <title>The genetic regulatory architecture and epigenomic basis for age-related changes in rattlesnake venom.</title>
        <authorList>
            <person name="Hogan M.P."/>
            <person name="Holding M.L."/>
            <person name="Nystrom G.S."/>
            <person name="Colston T.J."/>
            <person name="Bartlett D.A."/>
            <person name="Mason A.J."/>
            <person name="Ellsworth S.A."/>
            <person name="Rautsaw R.M."/>
            <person name="Lawrence K.C."/>
            <person name="Strickland J.L."/>
            <person name="He B."/>
            <person name="Fraser P."/>
            <person name="Margres M.J."/>
            <person name="Gilbert D.M."/>
            <person name="Gibbs H.L."/>
            <person name="Parkinson C.L."/>
            <person name="Rokyta D.R."/>
        </authorList>
    </citation>
    <scope>NUCLEOTIDE SEQUENCE [LARGE SCALE GENOMIC DNA]</scope>
    <source>
        <strain evidence="1">DRR0105</strain>
    </source>
</reference>
<gene>
    <name evidence="1" type="ORF">NXF25_007808</name>
</gene>
<accession>A0AAW1BM97</accession>
<organism evidence="1 2">
    <name type="scientific">Crotalus adamanteus</name>
    <name type="common">Eastern diamondback rattlesnake</name>
    <dbReference type="NCBI Taxonomy" id="8729"/>
    <lineage>
        <taxon>Eukaryota</taxon>
        <taxon>Metazoa</taxon>
        <taxon>Chordata</taxon>
        <taxon>Craniata</taxon>
        <taxon>Vertebrata</taxon>
        <taxon>Euteleostomi</taxon>
        <taxon>Lepidosauria</taxon>
        <taxon>Squamata</taxon>
        <taxon>Bifurcata</taxon>
        <taxon>Unidentata</taxon>
        <taxon>Episquamata</taxon>
        <taxon>Toxicofera</taxon>
        <taxon>Serpentes</taxon>
        <taxon>Colubroidea</taxon>
        <taxon>Viperidae</taxon>
        <taxon>Crotalinae</taxon>
        <taxon>Crotalus</taxon>
    </lineage>
</organism>
<protein>
    <submittedName>
        <fullName evidence="1">Uncharacterized protein</fullName>
    </submittedName>
</protein>
<sequence>MLALNPVLYRKTPLKISAQALLPGRSESADNSLNLVNQDRVDGLPFC</sequence>
<name>A0AAW1BM97_CROAD</name>
<dbReference type="AlphaFoldDB" id="A0AAW1BM97"/>